<dbReference type="EMBL" id="RXIC02000022">
    <property type="protein sequence ID" value="KAB1217543.1"/>
    <property type="molecule type" value="Genomic_DNA"/>
</dbReference>
<evidence type="ECO:0000256" key="2">
    <source>
        <dbReference type="ARBA" id="ARBA00023015"/>
    </source>
</evidence>
<dbReference type="PANTHER" id="PTHR13900">
    <property type="entry name" value="TRANSCRIPTION INITIATION FACTOR TFIID"/>
    <property type="match status" value="1"/>
</dbReference>
<evidence type="ECO:0000256" key="5">
    <source>
        <dbReference type="SAM" id="MobiDB-lite"/>
    </source>
</evidence>
<feature type="region of interest" description="Disordered" evidence="5">
    <location>
        <begin position="1290"/>
        <end position="1337"/>
    </location>
</feature>
<dbReference type="GO" id="GO:0051123">
    <property type="term" value="P:RNA polymerase II preinitiation complex assembly"/>
    <property type="evidence" value="ECO:0007669"/>
    <property type="project" value="TreeGrafter"/>
</dbReference>
<dbReference type="OrthoDB" id="21449at2759"/>
<dbReference type="PANTHER" id="PTHR13900:SF0">
    <property type="entry name" value="TRANSCRIPTION INITIATION FACTOR TFIID SUBUNIT 1"/>
    <property type="match status" value="1"/>
</dbReference>
<name>A0A6A1VXU1_9ROSI</name>
<feature type="compositionally biased region" description="Low complexity" evidence="5">
    <location>
        <begin position="1037"/>
        <end position="1051"/>
    </location>
</feature>
<reference evidence="8 9" key="1">
    <citation type="journal article" date="2019" name="Plant Biotechnol. J.">
        <title>The red bayberry genome and genetic basis of sex determination.</title>
        <authorList>
            <person name="Jia H.M."/>
            <person name="Jia H.J."/>
            <person name="Cai Q.L."/>
            <person name="Wang Y."/>
            <person name="Zhao H.B."/>
            <person name="Yang W.F."/>
            <person name="Wang G.Y."/>
            <person name="Li Y.H."/>
            <person name="Zhan D.L."/>
            <person name="Shen Y.T."/>
            <person name="Niu Q.F."/>
            <person name="Chang L."/>
            <person name="Qiu J."/>
            <person name="Zhao L."/>
            <person name="Xie H.B."/>
            <person name="Fu W.Y."/>
            <person name="Jin J."/>
            <person name="Li X.W."/>
            <person name="Jiao Y."/>
            <person name="Zhou C.C."/>
            <person name="Tu T."/>
            <person name="Chai C.Y."/>
            <person name="Gao J.L."/>
            <person name="Fan L.J."/>
            <person name="van de Weg E."/>
            <person name="Wang J.Y."/>
            <person name="Gao Z.S."/>
        </authorList>
    </citation>
    <scope>NUCLEOTIDE SEQUENCE [LARGE SCALE GENOMIC DNA]</scope>
    <source>
        <tissue evidence="8">Leaves</tissue>
    </source>
</reference>
<dbReference type="Proteomes" id="UP000516437">
    <property type="component" value="Chromosome 4"/>
</dbReference>
<feature type="region of interest" description="Disordered" evidence="5">
    <location>
        <begin position="1225"/>
        <end position="1261"/>
    </location>
</feature>
<evidence type="ECO:0000256" key="1">
    <source>
        <dbReference type="ARBA" id="ARBA00004123"/>
    </source>
</evidence>
<feature type="compositionally biased region" description="Acidic residues" evidence="5">
    <location>
        <begin position="13"/>
        <end position="23"/>
    </location>
</feature>
<organism evidence="8 9">
    <name type="scientific">Morella rubra</name>
    <name type="common">Chinese bayberry</name>
    <dbReference type="NCBI Taxonomy" id="262757"/>
    <lineage>
        <taxon>Eukaryota</taxon>
        <taxon>Viridiplantae</taxon>
        <taxon>Streptophyta</taxon>
        <taxon>Embryophyta</taxon>
        <taxon>Tracheophyta</taxon>
        <taxon>Spermatophyta</taxon>
        <taxon>Magnoliopsida</taxon>
        <taxon>eudicotyledons</taxon>
        <taxon>Gunneridae</taxon>
        <taxon>Pentapetalae</taxon>
        <taxon>rosids</taxon>
        <taxon>fabids</taxon>
        <taxon>Fagales</taxon>
        <taxon>Myricaceae</taxon>
        <taxon>Morella</taxon>
    </lineage>
</organism>
<evidence type="ECO:0000313" key="9">
    <source>
        <dbReference type="Proteomes" id="UP000516437"/>
    </source>
</evidence>
<keyword evidence="8" id="KW-0648">Protein biosynthesis</keyword>
<comment type="caution">
    <text evidence="8">The sequence shown here is derived from an EMBL/GenBank/DDBJ whole genome shotgun (WGS) entry which is preliminary data.</text>
</comment>
<keyword evidence="9" id="KW-1185">Reference proteome</keyword>
<dbReference type="SUPFAM" id="SSF47055">
    <property type="entry name" value="TAF(II)230 TBP-binding fragment"/>
    <property type="match status" value="1"/>
</dbReference>
<gene>
    <name evidence="8" type="ORF">CJ030_MR4G028424</name>
</gene>
<feature type="domain" description="TAFII-230 TBP-binding" evidence="6">
    <location>
        <begin position="18"/>
        <end position="61"/>
    </location>
</feature>
<evidence type="ECO:0000259" key="7">
    <source>
        <dbReference type="Pfam" id="PF12157"/>
    </source>
</evidence>
<dbReference type="GO" id="GO:0005669">
    <property type="term" value="C:transcription factor TFIID complex"/>
    <property type="evidence" value="ECO:0007669"/>
    <property type="project" value="InterPro"/>
</dbReference>
<feature type="region of interest" description="Disordered" evidence="5">
    <location>
        <begin position="69"/>
        <end position="93"/>
    </location>
</feature>
<protein>
    <submittedName>
        <fullName evidence="8">Transcription initiation factor TFIID subunit 1</fullName>
    </submittedName>
</protein>
<dbReference type="InterPro" id="IPR036741">
    <property type="entry name" value="TAFII-230_TBP-bd_sf"/>
</dbReference>
<feature type="compositionally biased region" description="Polar residues" evidence="5">
    <location>
        <begin position="1"/>
        <end position="10"/>
    </location>
</feature>
<dbReference type="GO" id="GO:0016251">
    <property type="term" value="F:RNA polymerase II general transcription initiation factor activity"/>
    <property type="evidence" value="ECO:0007669"/>
    <property type="project" value="InterPro"/>
</dbReference>
<dbReference type="GO" id="GO:0017025">
    <property type="term" value="F:TBP-class protein binding"/>
    <property type="evidence" value="ECO:0007669"/>
    <property type="project" value="InterPro"/>
</dbReference>
<dbReference type="GO" id="GO:0003743">
    <property type="term" value="F:translation initiation factor activity"/>
    <property type="evidence" value="ECO:0007669"/>
    <property type="project" value="UniProtKB-KW"/>
</dbReference>
<feature type="region of interest" description="Disordered" evidence="5">
    <location>
        <begin position="1"/>
        <end position="29"/>
    </location>
</feature>
<dbReference type="InterPro" id="IPR022591">
    <property type="entry name" value="TAF1_HAT_dom"/>
</dbReference>
<dbReference type="Pfam" id="PF09247">
    <property type="entry name" value="TBP-binding"/>
    <property type="match status" value="1"/>
</dbReference>
<feature type="region of interest" description="Disordered" evidence="5">
    <location>
        <begin position="1035"/>
        <end position="1058"/>
    </location>
</feature>
<feature type="compositionally biased region" description="Basic and acidic residues" evidence="5">
    <location>
        <begin position="1290"/>
        <end position="1299"/>
    </location>
</feature>
<sequence>MGYESGSPSQDGRDEDDEEEYEEAGGGNRFLGFMFGNVDNSGDLDVDYLDEDAKEHLAALADKLGPSLTDIDLSVKSPRTPADAAEQDYDEKAEDAVDYEDIDEQYEGPEIQATTEEDHWLPKKEYFSAEVSLAALKPTSIFDDENYDEELELEHEIVDNNVQIQTISGELGESSVVVSKGEKSLDGDLQVGSPEVENVVVEVEEDQEVPQGQERSLDEKDSTPLPVLCMENGKVILRFSEIFGIHKPLKKVEKRDHRYSIPKDRFKYMDISDIVEEDEEAFLKDAGQGYSFLKQAHGIEHGLSAPHDDGPEVATFGVLQGAASLTSEIMSKFLMLYILRALWSLTCRFSAKNLVIFIDQKLCGTHMTIRAQKLPSENKSLRPPGAFKKKSELSAKDGHVFLMEYCEERPLLLGNIGMGARLCTYYQKCAPDDQTGSMLRNGNSSLGHVIVLDPADKSPFLGDIKPGCNQSSVETNIYRAPIFPHKVPSTDYLLVRSAKGKLSIRRIDKIDVVGQQEPLMEVISPGSKALQNYMTNRLLVHMAREFRTAEKRHLSPRIRADELPGQFPYLSEIIIRKKLKEHANLQRGPNGQWIWVKKRNFRIWSEDELREKVKPEDVCAYESMQAGIYHLKHLGISGVLPTSISSAMSRLPDEAIILAAASHIERELQITPWNLSSNFFNCVIQGKENIERLEITGVGDPSGRGLGFSYVRTTPKAPMSSAMMKKKAATGRGGPTVTGTDADLRRLSMEAAREVLLKFDVGEEEIAKLTRWHRIAMIRKLSSEQAASGVQIDPTTISKYARGQRMSFLQLQQQTREKCQEIWDRQVQSLSALDHENESDEGNSDLDSFAGDLENLLDAEECEEVGNYDTKYEKADGADGVKGLKMRRRPSLAQAEEEIEDEAAEAAELCRLLWMVDDDAERRKKKKTGVVREQSQLAGGSQPSFGIENVDRIKQIIGNAQPGGSYTSKEYFSKDKKEVENVLAKRSKYGKVKATKKPDITNIGLLGHMRTNKNCPKYGEDPEANLETADLEKASIKSKSLDPSSQSQQKPQTKKLIPKSATKIAIVEAPDGEKSSLKAKVLPVKFKCGSIDKLSDNLGVEAAPGLDQPVTSISETGKSIVKFNKIIIPSKMKADDADPPKPSIVIRPPTNTAKDQPESHRRSLVIRPQTETDRDQPQKKIIIKRPKEIMDVDQVSQDGSTGFEYRKTKRIVELSKIEKHRKQENMFLAGESAKKKAREDRRWWEEQEKQRNEERLKEERTRRLYEGEMRMLEEQEKLAEIKRYEASIRREREEEERQKAKQKKKKRPEVKEEYLEDPRTRRSDKRMPERDRSAKRRPVVELGRYSAEYTPQTKRRKGGEVLHSIIPCLLLSRFFLHLVLFITSYSDHFLYGIISHLLDKKRLEHNNCKDNPVQLSVDGIYEGLPNPNGVSLDANRSGLWVGWPYPYCL</sequence>
<dbReference type="InterPro" id="IPR009067">
    <property type="entry name" value="TAF_II_230-bd"/>
</dbReference>
<feature type="compositionally biased region" description="Basic and acidic residues" evidence="5">
    <location>
        <begin position="1309"/>
        <end position="1332"/>
    </location>
</feature>
<evidence type="ECO:0000256" key="4">
    <source>
        <dbReference type="ARBA" id="ARBA00023242"/>
    </source>
</evidence>
<dbReference type="GO" id="GO:0004402">
    <property type="term" value="F:histone acetyltransferase activity"/>
    <property type="evidence" value="ECO:0007669"/>
    <property type="project" value="InterPro"/>
</dbReference>
<dbReference type="Pfam" id="PF12157">
    <property type="entry name" value="DUF3591"/>
    <property type="match status" value="1"/>
</dbReference>
<dbReference type="Gene3D" id="1.10.1100.10">
    <property type="entry name" value="TAFII-230 TBP-binding domain"/>
    <property type="match status" value="1"/>
</dbReference>
<feature type="region of interest" description="Disordered" evidence="5">
    <location>
        <begin position="205"/>
        <end position="224"/>
    </location>
</feature>
<accession>A0A6A1VXU1</accession>
<evidence type="ECO:0000259" key="6">
    <source>
        <dbReference type="Pfam" id="PF09247"/>
    </source>
</evidence>
<comment type="subcellular location">
    <subcellularLocation>
        <location evidence="1">Nucleus</location>
    </subcellularLocation>
</comment>
<feature type="compositionally biased region" description="Polar residues" evidence="5">
    <location>
        <begin position="933"/>
        <end position="944"/>
    </location>
</feature>
<dbReference type="InterPro" id="IPR040240">
    <property type="entry name" value="TAF1"/>
</dbReference>
<feature type="region of interest" description="Disordered" evidence="5">
    <location>
        <begin position="1132"/>
        <end position="1187"/>
    </location>
</feature>
<evidence type="ECO:0000256" key="3">
    <source>
        <dbReference type="ARBA" id="ARBA00023163"/>
    </source>
</evidence>
<feature type="domain" description="Transcription initiation factor TFIID subunit 1 histone acetyltransferase" evidence="7">
    <location>
        <begin position="378"/>
        <end position="776"/>
    </location>
</feature>
<evidence type="ECO:0000313" key="8">
    <source>
        <dbReference type="EMBL" id="KAB1217543.1"/>
    </source>
</evidence>
<keyword evidence="2" id="KW-0805">Transcription regulation</keyword>
<keyword evidence="8" id="KW-0396">Initiation factor</keyword>
<proteinExistence type="predicted"/>
<keyword evidence="3" id="KW-0804">Transcription</keyword>
<feature type="compositionally biased region" description="Basic and acidic residues" evidence="5">
    <location>
        <begin position="1232"/>
        <end position="1261"/>
    </location>
</feature>
<feature type="region of interest" description="Disordered" evidence="5">
    <location>
        <begin position="923"/>
        <end position="945"/>
    </location>
</feature>
<keyword evidence="4" id="KW-0539">Nucleus</keyword>